<reference evidence="1" key="1">
    <citation type="submission" date="2021-02" db="EMBL/GenBank/DDBJ databases">
        <title>First Annotated Genome of the Yellow-green Alga Tribonema minus.</title>
        <authorList>
            <person name="Mahan K.M."/>
        </authorList>
    </citation>
    <scope>NUCLEOTIDE SEQUENCE</scope>
    <source>
        <strain evidence="1">UTEX B ZZ1240</strain>
    </source>
</reference>
<dbReference type="AlphaFoldDB" id="A0A835YG30"/>
<evidence type="ECO:0000313" key="1">
    <source>
        <dbReference type="EMBL" id="KAG5174901.1"/>
    </source>
</evidence>
<dbReference type="EMBL" id="JAFCMP010000557">
    <property type="protein sequence ID" value="KAG5174901.1"/>
    <property type="molecule type" value="Genomic_DNA"/>
</dbReference>
<dbReference type="GO" id="GO:0005868">
    <property type="term" value="C:cytoplasmic dynein complex"/>
    <property type="evidence" value="ECO:0007669"/>
    <property type="project" value="TreeGrafter"/>
</dbReference>
<proteinExistence type="predicted"/>
<dbReference type="CDD" id="cd21455">
    <property type="entry name" value="DLC-like_DYNLT1_DYNLT3"/>
    <property type="match status" value="1"/>
</dbReference>
<name>A0A835YG30_9STRA</name>
<dbReference type="GO" id="GO:0005737">
    <property type="term" value="C:cytoplasm"/>
    <property type="evidence" value="ECO:0007669"/>
    <property type="project" value="TreeGrafter"/>
</dbReference>
<protein>
    <submittedName>
        <fullName evidence="1">Tctex-1</fullName>
    </submittedName>
</protein>
<dbReference type="Pfam" id="PF03645">
    <property type="entry name" value="Tctex-1"/>
    <property type="match status" value="1"/>
</dbReference>
<evidence type="ECO:0000313" key="2">
    <source>
        <dbReference type="Proteomes" id="UP000664859"/>
    </source>
</evidence>
<dbReference type="OrthoDB" id="10059120at2759"/>
<accession>A0A835YG30</accession>
<dbReference type="GO" id="GO:0045505">
    <property type="term" value="F:dynein intermediate chain binding"/>
    <property type="evidence" value="ECO:0007669"/>
    <property type="project" value="TreeGrafter"/>
</dbReference>
<gene>
    <name evidence="1" type="ORF">JKP88DRAFT_229623</name>
</gene>
<sequence>MPGSPTTTTPSFANLQEEARKAITQLLDETLKGQAYEPDAAKEWAAKLSSGAVTALQGLSQHFKYIATCTIAQKCGGGLHSESAASWDPARDGCCDVAWEGDGMSATVVAFATSTARR</sequence>
<dbReference type="InterPro" id="IPR038586">
    <property type="entry name" value="Tctex-1-like_sf"/>
</dbReference>
<dbReference type="Proteomes" id="UP000664859">
    <property type="component" value="Unassembled WGS sequence"/>
</dbReference>
<dbReference type="Gene3D" id="3.30.1140.40">
    <property type="entry name" value="Tctex-1"/>
    <property type="match status" value="1"/>
</dbReference>
<keyword evidence="2" id="KW-1185">Reference proteome</keyword>
<dbReference type="GO" id="GO:0007018">
    <property type="term" value="P:microtubule-based movement"/>
    <property type="evidence" value="ECO:0007669"/>
    <property type="project" value="TreeGrafter"/>
</dbReference>
<comment type="caution">
    <text evidence="1">The sequence shown here is derived from an EMBL/GenBank/DDBJ whole genome shotgun (WGS) entry which is preliminary data.</text>
</comment>
<dbReference type="InterPro" id="IPR005334">
    <property type="entry name" value="Tctex-1-like"/>
</dbReference>
<organism evidence="1 2">
    <name type="scientific">Tribonema minus</name>
    <dbReference type="NCBI Taxonomy" id="303371"/>
    <lineage>
        <taxon>Eukaryota</taxon>
        <taxon>Sar</taxon>
        <taxon>Stramenopiles</taxon>
        <taxon>Ochrophyta</taxon>
        <taxon>PX clade</taxon>
        <taxon>Xanthophyceae</taxon>
        <taxon>Tribonematales</taxon>
        <taxon>Tribonemataceae</taxon>
        <taxon>Tribonema</taxon>
    </lineage>
</organism>
<dbReference type="PANTHER" id="PTHR21255">
    <property type="entry name" value="T-COMPLEX-ASSOCIATED-TESTIS-EXPRESSED 1/ DYNEIN LIGHT CHAIN"/>
    <property type="match status" value="1"/>
</dbReference>